<organism evidence="1 2">
    <name type="scientific">Aureibacter tunicatorum</name>
    <dbReference type="NCBI Taxonomy" id="866807"/>
    <lineage>
        <taxon>Bacteria</taxon>
        <taxon>Pseudomonadati</taxon>
        <taxon>Bacteroidota</taxon>
        <taxon>Cytophagia</taxon>
        <taxon>Cytophagales</taxon>
        <taxon>Persicobacteraceae</taxon>
        <taxon>Aureibacter</taxon>
    </lineage>
</organism>
<sequence length="118" mass="13116">MSEKQCPSCGSSFGCQTCGSSSCWCADYPSILPCDPNAKCLCPVCMKTRIIERANELTLKAKESIENHALIPPLTEGYRPIEGLDYNIDNVGRFVFTSWYLLRRKFCCGNGCKACPYP</sequence>
<evidence type="ECO:0000313" key="2">
    <source>
        <dbReference type="Proteomes" id="UP001185092"/>
    </source>
</evidence>
<dbReference type="PROSITE" id="PS51257">
    <property type="entry name" value="PROKAR_LIPOPROTEIN"/>
    <property type="match status" value="1"/>
</dbReference>
<reference evidence="1" key="1">
    <citation type="submission" date="2023-07" db="EMBL/GenBank/DDBJ databases">
        <title>Genomic Encyclopedia of Type Strains, Phase IV (KMG-IV): sequencing the most valuable type-strain genomes for metagenomic binning, comparative biology and taxonomic classification.</title>
        <authorList>
            <person name="Goeker M."/>
        </authorList>
    </citation>
    <scope>NUCLEOTIDE SEQUENCE</scope>
    <source>
        <strain evidence="1">DSM 26174</strain>
    </source>
</reference>
<dbReference type="Proteomes" id="UP001185092">
    <property type="component" value="Unassembled WGS sequence"/>
</dbReference>
<evidence type="ECO:0008006" key="3">
    <source>
        <dbReference type="Google" id="ProtNLM"/>
    </source>
</evidence>
<evidence type="ECO:0000313" key="1">
    <source>
        <dbReference type="EMBL" id="MDR6240743.1"/>
    </source>
</evidence>
<accession>A0AAE3XRJ4</accession>
<dbReference type="Pfam" id="PF17653">
    <property type="entry name" value="DUF5522"/>
    <property type="match status" value="1"/>
</dbReference>
<protein>
    <recommendedName>
        <fullName evidence="3">Cysteine-rich CWC</fullName>
    </recommendedName>
</protein>
<name>A0AAE3XRJ4_9BACT</name>
<keyword evidence="2" id="KW-1185">Reference proteome</keyword>
<dbReference type="AlphaFoldDB" id="A0AAE3XRJ4"/>
<gene>
    <name evidence="1" type="ORF">HNQ88_003819</name>
</gene>
<proteinExistence type="predicted"/>
<dbReference type="InterPro" id="IPR040807">
    <property type="entry name" value="DUF5522"/>
</dbReference>
<comment type="caution">
    <text evidence="1">The sequence shown here is derived from an EMBL/GenBank/DDBJ whole genome shotgun (WGS) entry which is preliminary data.</text>
</comment>
<dbReference type="EMBL" id="JAVDQD010000005">
    <property type="protein sequence ID" value="MDR6240743.1"/>
    <property type="molecule type" value="Genomic_DNA"/>
</dbReference>
<dbReference type="RefSeq" id="WP_309940923.1">
    <property type="nucleotide sequence ID" value="NZ_AP025306.1"/>
</dbReference>